<evidence type="ECO:0000259" key="4">
    <source>
        <dbReference type="Pfam" id="PF00534"/>
    </source>
</evidence>
<evidence type="ECO:0000313" key="6">
    <source>
        <dbReference type="Proteomes" id="UP000029443"/>
    </source>
</evidence>
<comment type="caution">
    <text evidence="5">The sequence shown here is derived from an EMBL/GenBank/DDBJ whole genome shotgun (WGS) entry which is preliminary data.</text>
</comment>
<accession>A0ABR4WCN1</accession>
<reference evidence="5 6" key="1">
    <citation type="submission" date="2012-09" db="EMBL/GenBank/DDBJ databases">
        <title>Genome Sequence of alkane-degrading Bacterium Alcanivorax jadensis T9.</title>
        <authorList>
            <person name="Lai Q."/>
            <person name="Shao Z."/>
        </authorList>
    </citation>
    <scope>NUCLEOTIDE SEQUENCE [LARGE SCALE GENOMIC DNA]</scope>
    <source>
        <strain evidence="5 6">T9</strain>
    </source>
</reference>
<evidence type="ECO:0000313" key="5">
    <source>
        <dbReference type="EMBL" id="KGD61183.1"/>
    </source>
</evidence>
<evidence type="ECO:0000256" key="2">
    <source>
        <dbReference type="ARBA" id="ARBA00022676"/>
    </source>
</evidence>
<dbReference type="PANTHER" id="PTHR12526">
    <property type="entry name" value="GLYCOSYLTRANSFERASE"/>
    <property type="match status" value="1"/>
</dbReference>
<evidence type="ECO:0000256" key="1">
    <source>
        <dbReference type="ARBA" id="ARBA00009481"/>
    </source>
</evidence>
<dbReference type="GO" id="GO:0016740">
    <property type="term" value="F:transferase activity"/>
    <property type="evidence" value="ECO:0007669"/>
    <property type="project" value="UniProtKB-KW"/>
</dbReference>
<keyword evidence="6" id="KW-1185">Reference proteome</keyword>
<proteinExistence type="inferred from homology"/>
<organism evidence="5 6">
    <name type="scientific">Alcanivorax jadensis T9</name>
    <dbReference type="NCBI Taxonomy" id="1177181"/>
    <lineage>
        <taxon>Bacteria</taxon>
        <taxon>Pseudomonadati</taxon>
        <taxon>Pseudomonadota</taxon>
        <taxon>Gammaproteobacteria</taxon>
        <taxon>Oceanospirillales</taxon>
        <taxon>Alcanivoracaceae</taxon>
        <taxon>Alcanivorax</taxon>
    </lineage>
</organism>
<dbReference type="Pfam" id="PF00534">
    <property type="entry name" value="Glycos_transf_1"/>
    <property type="match status" value="1"/>
</dbReference>
<dbReference type="InterPro" id="IPR001296">
    <property type="entry name" value="Glyco_trans_1"/>
</dbReference>
<dbReference type="Proteomes" id="UP000029443">
    <property type="component" value="Unassembled WGS sequence"/>
</dbReference>
<dbReference type="SUPFAM" id="SSF53756">
    <property type="entry name" value="UDP-Glycosyltransferase/glycogen phosphorylase"/>
    <property type="match status" value="1"/>
</dbReference>
<keyword evidence="2" id="KW-0328">Glycosyltransferase</keyword>
<keyword evidence="3 5" id="KW-0808">Transferase</keyword>
<gene>
    <name evidence="5" type="ORF">T9A_01632</name>
</gene>
<dbReference type="PANTHER" id="PTHR12526:SF640">
    <property type="entry name" value="COLANIC ACID BIOSYNTHESIS GLYCOSYLTRANSFERASE WCAL-RELATED"/>
    <property type="match status" value="1"/>
</dbReference>
<feature type="domain" description="Glycosyl transferase family 1" evidence="4">
    <location>
        <begin position="2"/>
        <end position="115"/>
    </location>
</feature>
<dbReference type="EMBL" id="ARXU01000005">
    <property type="protein sequence ID" value="KGD61183.1"/>
    <property type="molecule type" value="Genomic_DNA"/>
</dbReference>
<sequence>MLKQQAHELGIAAYVEFLGALPHAKVQNLLYGSNVFILPSVTASNGDVEGVPVSLMEAMASGAAVVSSRHSGIPELITHGVSGLLANEFDVQGFASALEELHDKPDLTSSLALQGRAKVETDFNAEKLRQSFLNYIGNCLS</sequence>
<evidence type="ECO:0000256" key="3">
    <source>
        <dbReference type="ARBA" id="ARBA00022679"/>
    </source>
</evidence>
<name>A0ABR4WCN1_9GAMM</name>
<comment type="similarity">
    <text evidence="1">Belongs to the glycosyltransferase group 1 family. Glycosyltransferase 4 subfamily.</text>
</comment>
<dbReference type="Gene3D" id="3.40.50.2000">
    <property type="entry name" value="Glycogen Phosphorylase B"/>
    <property type="match status" value="1"/>
</dbReference>
<protein>
    <submittedName>
        <fullName evidence="5">Colanic acid biosynthesis glycosyl transferase</fullName>
    </submittedName>
</protein>